<accession>A0ABR7FNC5</accession>
<comment type="catalytic activity">
    <reaction evidence="11 12">
        <text>uridine(1498) in 16S rRNA + S-adenosyl-L-methionine = N(3)-methyluridine(1498) in 16S rRNA + S-adenosyl-L-homocysteine + H(+)</text>
        <dbReference type="Rhea" id="RHEA:42920"/>
        <dbReference type="Rhea" id="RHEA-COMP:10283"/>
        <dbReference type="Rhea" id="RHEA-COMP:10284"/>
        <dbReference type="ChEBI" id="CHEBI:15378"/>
        <dbReference type="ChEBI" id="CHEBI:57856"/>
        <dbReference type="ChEBI" id="CHEBI:59789"/>
        <dbReference type="ChEBI" id="CHEBI:65315"/>
        <dbReference type="ChEBI" id="CHEBI:74502"/>
        <dbReference type="EC" id="2.1.1.193"/>
    </reaction>
</comment>
<evidence type="ECO:0000259" key="13">
    <source>
        <dbReference type="Pfam" id="PF04452"/>
    </source>
</evidence>
<dbReference type="EMBL" id="JACOOS010000003">
    <property type="protein sequence ID" value="MBC5676708.1"/>
    <property type="molecule type" value="Genomic_DNA"/>
</dbReference>
<evidence type="ECO:0000256" key="6">
    <source>
        <dbReference type="ARBA" id="ARBA00022552"/>
    </source>
</evidence>
<evidence type="ECO:0000313" key="16">
    <source>
        <dbReference type="Proteomes" id="UP000635828"/>
    </source>
</evidence>
<dbReference type="PANTHER" id="PTHR30027:SF3">
    <property type="entry name" value="16S RRNA (URACIL(1498)-N(3))-METHYLTRANSFERASE"/>
    <property type="match status" value="1"/>
</dbReference>
<evidence type="ECO:0000259" key="14">
    <source>
        <dbReference type="Pfam" id="PF20260"/>
    </source>
</evidence>
<feature type="domain" description="Ribosomal RNA small subunit methyltransferase E methyltransferase" evidence="13">
    <location>
        <begin position="78"/>
        <end position="241"/>
    </location>
</feature>
<dbReference type="CDD" id="cd18084">
    <property type="entry name" value="RsmE-like"/>
    <property type="match status" value="1"/>
</dbReference>
<gene>
    <name evidence="15" type="ORF">H8S22_03515</name>
</gene>
<proteinExistence type="inferred from homology"/>
<comment type="function">
    <text evidence="10 12">Specifically methylates the N3 position of the uracil ring of uridine 1498 (m3U1498) in 16S rRNA. Acts on the fully assembled 30S ribosomal subunit.</text>
</comment>
<keyword evidence="7 12" id="KW-0489">Methyltransferase</keyword>
<evidence type="ECO:0000256" key="4">
    <source>
        <dbReference type="ARBA" id="ARBA00013673"/>
    </source>
</evidence>
<evidence type="ECO:0000256" key="11">
    <source>
        <dbReference type="ARBA" id="ARBA00047944"/>
    </source>
</evidence>
<evidence type="ECO:0000256" key="9">
    <source>
        <dbReference type="ARBA" id="ARBA00022691"/>
    </source>
</evidence>
<evidence type="ECO:0000256" key="10">
    <source>
        <dbReference type="ARBA" id="ARBA00025699"/>
    </source>
</evidence>
<dbReference type="InterPro" id="IPR006700">
    <property type="entry name" value="RsmE"/>
</dbReference>
<evidence type="ECO:0000256" key="1">
    <source>
        <dbReference type="ARBA" id="ARBA00004496"/>
    </source>
</evidence>
<dbReference type="RefSeq" id="WP_024727840.1">
    <property type="nucleotide sequence ID" value="NZ_JACOOS010000003.1"/>
</dbReference>
<dbReference type="Pfam" id="PF04452">
    <property type="entry name" value="Methyltrans_RNA"/>
    <property type="match status" value="1"/>
</dbReference>
<comment type="caution">
    <text evidence="15">The sequence shown here is derived from an EMBL/GenBank/DDBJ whole genome shotgun (WGS) entry which is preliminary data.</text>
</comment>
<evidence type="ECO:0000256" key="8">
    <source>
        <dbReference type="ARBA" id="ARBA00022679"/>
    </source>
</evidence>
<reference evidence="15 16" key="1">
    <citation type="submission" date="2020-08" db="EMBL/GenBank/DDBJ databases">
        <title>Genome public.</title>
        <authorList>
            <person name="Liu C."/>
            <person name="Sun Q."/>
        </authorList>
    </citation>
    <scope>NUCLEOTIDE SEQUENCE [LARGE SCALE GENOMIC DNA]</scope>
    <source>
        <strain evidence="15 16">NSJ-7</strain>
    </source>
</reference>
<dbReference type="GO" id="GO:0008168">
    <property type="term" value="F:methyltransferase activity"/>
    <property type="evidence" value="ECO:0007669"/>
    <property type="project" value="UniProtKB-KW"/>
</dbReference>
<dbReference type="InterPro" id="IPR029028">
    <property type="entry name" value="Alpha/beta_knot_MTases"/>
</dbReference>
<protein>
    <recommendedName>
        <fullName evidence="4 12">Ribosomal RNA small subunit methyltransferase E</fullName>
        <ecNumber evidence="3 12">2.1.1.193</ecNumber>
    </recommendedName>
</protein>
<evidence type="ECO:0000313" key="15">
    <source>
        <dbReference type="EMBL" id="MBC5676708.1"/>
    </source>
</evidence>
<dbReference type="SUPFAM" id="SSF75217">
    <property type="entry name" value="alpha/beta knot"/>
    <property type="match status" value="1"/>
</dbReference>
<dbReference type="InterPro" id="IPR029026">
    <property type="entry name" value="tRNA_m1G_MTases_N"/>
</dbReference>
<evidence type="ECO:0000256" key="5">
    <source>
        <dbReference type="ARBA" id="ARBA00022490"/>
    </source>
</evidence>
<comment type="similarity">
    <text evidence="2 12">Belongs to the RNA methyltransferase RsmE family.</text>
</comment>
<name>A0ABR7FNC5_9FIRM</name>
<dbReference type="PIRSF" id="PIRSF015601">
    <property type="entry name" value="MTase_slr0722"/>
    <property type="match status" value="1"/>
</dbReference>
<evidence type="ECO:0000256" key="12">
    <source>
        <dbReference type="PIRNR" id="PIRNR015601"/>
    </source>
</evidence>
<dbReference type="EC" id="2.1.1.193" evidence="3 12"/>
<keyword evidence="6 12" id="KW-0698">rRNA processing</keyword>
<evidence type="ECO:0000256" key="2">
    <source>
        <dbReference type="ARBA" id="ARBA00005528"/>
    </source>
</evidence>
<dbReference type="NCBIfam" id="TIGR00046">
    <property type="entry name" value="RsmE family RNA methyltransferase"/>
    <property type="match status" value="1"/>
</dbReference>
<dbReference type="Gene3D" id="3.40.1280.10">
    <property type="match status" value="1"/>
</dbReference>
<dbReference type="SUPFAM" id="SSF88697">
    <property type="entry name" value="PUA domain-like"/>
    <property type="match status" value="1"/>
</dbReference>
<dbReference type="InterPro" id="IPR046886">
    <property type="entry name" value="RsmE_MTase_dom"/>
</dbReference>
<keyword evidence="16" id="KW-1185">Reference proteome</keyword>
<comment type="subcellular location">
    <subcellularLocation>
        <location evidence="1 12">Cytoplasm</location>
    </subcellularLocation>
</comment>
<dbReference type="Gene3D" id="2.40.240.20">
    <property type="entry name" value="Hypothetical PUA domain-like, domain 1"/>
    <property type="match status" value="1"/>
</dbReference>
<dbReference type="InterPro" id="IPR015947">
    <property type="entry name" value="PUA-like_sf"/>
</dbReference>
<dbReference type="InterPro" id="IPR046887">
    <property type="entry name" value="RsmE_PUA-like"/>
</dbReference>
<evidence type="ECO:0000256" key="7">
    <source>
        <dbReference type="ARBA" id="ARBA00022603"/>
    </source>
</evidence>
<dbReference type="PANTHER" id="PTHR30027">
    <property type="entry name" value="RIBOSOMAL RNA SMALL SUBUNIT METHYLTRANSFERASE E"/>
    <property type="match status" value="1"/>
</dbReference>
<dbReference type="GO" id="GO:0032259">
    <property type="term" value="P:methylation"/>
    <property type="evidence" value="ECO:0007669"/>
    <property type="project" value="UniProtKB-KW"/>
</dbReference>
<feature type="domain" description="Ribosomal RNA small subunit methyltransferase E PUA-like" evidence="14">
    <location>
        <begin position="19"/>
        <end position="65"/>
    </location>
</feature>
<dbReference type="Proteomes" id="UP000635828">
    <property type="component" value="Unassembled WGS sequence"/>
</dbReference>
<keyword evidence="9 12" id="KW-0949">S-adenosyl-L-methionine</keyword>
<organism evidence="15 16">
    <name type="scientific">Anaerostipes hominis</name>
    <name type="common">ex Liu et al. 2021</name>
    <dbReference type="NCBI Taxonomy" id="2763018"/>
    <lineage>
        <taxon>Bacteria</taxon>
        <taxon>Bacillati</taxon>
        <taxon>Bacillota</taxon>
        <taxon>Clostridia</taxon>
        <taxon>Lachnospirales</taxon>
        <taxon>Lachnospiraceae</taxon>
        <taxon>Anaerostipes</taxon>
    </lineage>
</organism>
<sequence>MYRFFIEESQVDGNLIRIAGEDVNHIKNVLRMKKGEHVLLSNRRGLEYECELEDLEGNRGISARILDIHGVESELCERIILFQGLPKGDKMELVIQKAVELGASEIVPVKMKRCVVKLDDKKAKKKLERWNAIALGAAKQSKRGVIPEVSRVLTFEEAVKRAEGLSVLLVPYEAAEGMEYSRKLIRKTKGKDSIGIFIGPEGGFEPSEIERLKEAGGRVLSLGRRILRTETAGMAMLSVLMFELEE</sequence>
<dbReference type="Pfam" id="PF20260">
    <property type="entry name" value="PUA_4"/>
    <property type="match status" value="1"/>
</dbReference>
<evidence type="ECO:0000256" key="3">
    <source>
        <dbReference type="ARBA" id="ARBA00012328"/>
    </source>
</evidence>
<keyword evidence="8 12" id="KW-0808">Transferase</keyword>
<dbReference type="NCBIfam" id="NF008692">
    <property type="entry name" value="PRK11713.1-5"/>
    <property type="match status" value="1"/>
</dbReference>
<keyword evidence="5 12" id="KW-0963">Cytoplasm</keyword>